<name>A0A3Q0F340_VIGRR</name>
<gene>
    <name evidence="2" type="primary">LOC111241699</name>
</gene>
<evidence type="ECO:0000313" key="2">
    <source>
        <dbReference type="RefSeq" id="XP_022637029.1"/>
    </source>
</evidence>
<dbReference type="Proteomes" id="UP000087766">
    <property type="component" value="Chromosome 5"/>
</dbReference>
<dbReference type="GeneID" id="111241699"/>
<reference evidence="2" key="2">
    <citation type="submission" date="2025-08" db="UniProtKB">
        <authorList>
            <consortium name="RefSeq"/>
        </authorList>
    </citation>
    <scope>IDENTIFICATION</scope>
    <source>
        <tissue evidence="2">Leaf</tissue>
    </source>
</reference>
<dbReference type="AlphaFoldDB" id="A0A3Q0F340"/>
<keyword evidence="1" id="KW-1185">Reference proteome</keyword>
<sequence length="97" mass="11101">MKFHFGSFVVHFHFELSLLFVSSIRLHLSNSLHSPFGFHLIRRPHFNQNKSSFTIILLSFNGFQKPKGIHSGAIVQGEIVAGCINCLWRRRGGSRHN</sequence>
<reference evidence="1" key="1">
    <citation type="journal article" date="2014" name="Nat. Commun.">
        <title>Genome sequence of mungbean and insights into evolution within Vigna species.</title>
        <authorList>
            <person name="Kang Y.J."/>
            <person name="Kim S.K."/>
            <person name="Kim M.Y."/>
            <person name="Lestari P."/>
            <person name="Kim K.H."/>
            <person name="Ha B.K."/>
            <person name="Jun T.H."/>
            <person name="Hwang W.J."/>
            <person name="Lee T."/>
            <person name="Lee J."/>
            <person name="Shim S."/>
            <person name="Yoon M.Y."/>
            <person name="Jang Y.E."/>
            <person name="Han K.S."/>
            <person name="Taeprayoon P."/>
            <person name="Yoon N."/>
            <person name="Somta P."/>
            <person name="Tanya P."/>
            <person name="Kim K.S."/>
            <person name="Gwag J.G."/>
            <person name="Moon J.K."/>
            <person name="Lee Y.H."/>
            <person name="Park B.S."/>
            <person name="Bombarely A."/>
            <person name="Doyle J.J."/>
            <person name="Jackson S.A."/>
            <person name="Schafleitner R."/>
            <person name="Srinives P."/>
            <person name="Varshney R.K."/>
            <person name="Lee S.H."/>
        </authorList>
    </citation>
    <scope>NUCLEOTIDE SEQUENCE [LARGE SCALE GENOMIC DNA]</scope>
    <source>
        <strain evidence="1">cv. VC1973A</strain>
    </source>
</reference>
<evidence type="ECO:0000313" key="1">
    <source>
        <dbReference type="Proteomes" id="UP000087766"/>
    </source>
</evidence>
<dbReference type="RefSeq" id="XP_022637029.1">
    <property type="nucleotide sequence ID" value="XM_022781308.1"/>
</dbReference>
<organism evidence="1 2">
    <name type="scientific">Vigna radiata var. radiata</name>
    <name type="common">Mung bean</name>
    <name type="synonym">Phaseolus aureus</name>
    <dbReference type="NCBI Taxonomy" id="3916"/>
    <lineage>
        <taxon>Eukaryota</taxon>
        <taxon>Viridiplantae</taxon>
        <taxon>Streptophyta</taxon>
        <taxon>Embryophyta</taxon>
        <taxon>Tracheophyta</taxon>
        <taxon>Spermatophyta</taxon>
        <taxon>Magnoliopsida</taxon>
        <taxon>eudicotyledons</taxon>
        <taxon>Gunneridae</taxon>
        <taxon>Pentapetalae</taxon>
        <taxon>rosids</taxon>
        <taxon>fabids</taxon>
        <taxon>Fabales</taxon>
        <taxon>Fabaceae</taxon>
        <taxon>Papilionoideae</taxon>
        <taxon>50 kb inversion clade</taxon>
        <taxon>NPAAA clade</taxon>
        <taxon>indigoferoid/millettioid clade</taxon>
        <taxon>Phaseoleae</taxon>
        <taxon>Vigna</taxon>
    </lineage>
</organism>
<protein>
    <submittedName>
        <fullName evidence="2">Uncharacterized protein LOC111241699 isoform X2</fullName>
    </submittedName>
</protein>
<proteinExistence type="predicted"/>
<accession>A0A3Q0F340</accession>